<sequence>MDFPDFFSRVPTITLHDPLAVFLGASKTGVMNYCYADAVKLAGHSCPTVAGAYLMVRRGLQHLYGNDMPTRGGVEVYLRDPRDQGTTGVIAAVATLITGAAPETGFGGIGVHRRFGRRGLLHFDAPIDELMALRRRDNGRGVILDLDTSVVPAAREMQVLLPRAVAEQANEDELDRFAALWQARVEQMVIRHADDPALVHVAEWRAAA</sequence>
<reference evidence="1 2" key="1">
    <citation type="submission" date="2018-11" db="EMBL/GenBank/DDBJ databases">
        <title>Pseudaminobacter arsenicus sp. nov., an arsenic-resistant bacterium isolated from arsenic-rich aquifers.</title>
        <authorList>
            <person name="Mu Y."/>
        </authorList>
    </citation>
    <scope>NUCLEOTIDE SEQUENCE [LARGE SCALE GENOMIC DNA]</scope>
    <source>
        <strain evidence="1 2">CB3</strain>
    </source>
</reference>
<keyword evidence="2" id="KW-1185">Reference proteome</keyword>
<name>A0A432UZ82_9HYPH</name>
<evidence type="ECO:0000313" key="1">
    <source>
        <dbReference type="EMBL" id="RUM95247.1"/>
    </source>
</evidence>
<dbReference type="EMBL" id="RKST01000057">
    <property type="protein sequence ID" value="RUM95247.1"/>
    <property type="molecule type" value="Genomic_DNA"/>
</dbReference>
<comment type="caution">
    <text evidence="1">The sequence shown here is derived from an EMBL/GenBank/DDBJ whole genome shotgun (WGS) entry which is preliminary data.</text>
</comment>
<gene>
    <name evidence="1" type="ORF">EET67_24375</name>
</gene>
<dbReference type="RefSeq" id="WP_128625574.1">
    <property type="nucleotide sequence ID" value="NZ_ML133519.1"/>
</dbReference>
<proteinExistence type="predicted"/>
<dbReference type="AlphaFoldDB" id="A0A432UZ82"/>
<dbReference type="Proteomes" id="UP000281647">
    <property type="component" value="Unassembled WGS sequence"/>
</dbReference>
<accession>A0A432UZ82</accession>
<organism evidence="1 2">
    <name type="scientific">Borborobacter arsenicus</name>
    <dbReference type="NCBI Taxonomy" id="1851146"/>
    <lineage>
        <taxon>Bacteria</taxon>
        <taxon>Pseudomonadati</taxon>
        <taxon>Pseudomonadota</taxon>
        <taxon>Alphaproteobacteria</taxon>
        <taxon>Hyphomicrobiales</taxon>
        <taxon>Phyllobacteriaceae</taxon>
        <taxon>Borborobacter</taxon>
    </lineage>
</organism>
<dbReference type="OrthoDB" id="259311at2"/>
<evidence type="ECO:0000313" key="2">
    <source>
        <dbReference type="Proteomes" id="UP000281647"/>
    </source>
</evidence>
<evidence type="ECO:0008006" key="3">
    <source>
        <dbReference type="Google" id="ProtNLM"/>
    </source>
</evidence>
<protein>
    <recommendedName>
        <fullName evidence="3">Formylmethanofuran dehydrogenase subunit E domain-containing protein</fullName>
    </recommendedName>
</protein>